<name>A0A951P7I7_9CYAN</name>
<dbReference type="AlphaFoldDB" id="A0A951P7I7"/>
<organism evidence="2 3">
    <name type="scientific">Pegethrix bostrychoides GSE-TBD4-15B</name>
    <dbReference type="NCBI Taxonomy" id="2839662"/>
    <lineage>
        <taxon>Bacteria</taxon>
        <taxon>Bacillati</taxon>
        <taxon>Cyanobacteriota</taxon>
        <taxon>Cyanophyceae</taxon>
        <taxon>Oculatellales</taxon>
        <taxon>Oculatellaceae</taxon>
        <taxon>Pegethrix</taxon>
    </lineage>
</organism>
<comment type="caution">
    <text evidence="2">The sequence shown here is derived from an EMBL/GenBank/DDBJ whole genome shotgun (WGS) entry which is preliminary data.</text>
</comment>
<dbReference type="EMBL" id="JAHHHV010000014">
    <property type="protein sequence ID" value="MBW4464511.1"/>
    <property type="molecule type" value="Genomic_DNA"/>
</dbReference>
<feature type="region of interest" description="Disordered" evidence="1">
    <location>
        <begin position="82"/>
        <end position="131"/>
    </location>
</feature>
<feature type="compositionally biased region" description="Basic and acidic residues" evidence="1">
    <location>
        <begin position="104"/>
        <end position="116"/>
    </location>
</feature>
<evidence type="ECO:0000313" key="3">
    <source>
        <dbReference type="Proteomes" id="UP000707356"/>
    </source>
</evidence>
<evidence type="ECO:0000313" key="2">
    <source>
        <dbReference type="EMBL" id="MBW4464511.1"/>
    </source>
</evidence>
<feature type="compositionally biased region" description="Polar residues" evidence="1">
    <location>
        <begin position="92"/>
        <end position="103"/>
    </location>
</feature>
<protein>
    <submittedName>
        <fullName evidence="2">Uncharacterized protein</fullName>
    </submittedName>
</protein>
<reference evidence="2" key="2">
    <citation type="journal article" date="2022" name="Microbiol. Resour. Announc.">
        <title>Metagenome Sequencing to Explore Phylogenomics of Terrestrial Cyanobacteria.</title>
        <authorList>
            <person name="Ward R.D."/>
            <person name="Stajich J.E."/>
            <person name="Johansen J.R."/>
            <person name="Huntemann M."/>
            <person name="Clum A."/>
            <person name="Foster B."/>
            <person name="Foster B."/>
            <person name="Roux S."/>
            <person name="Palaniappan K."/>
            <person name="Varghese N."/>
            <person name="Mukherjee S."/>
            <person name="Reddy T.B.K."/>
            <person name="Daum C."/>
            <person name="Copeland A."/>
            <person name="Chen I.A."/>
            <person name="Ivanova N.N."/>
            <person name="Kyrpides N.C."/>
            <person name="Shapiro N."/>
            <person name="Eloe-Fadrosh E.A."/>
            <person name="Pietrasiak N."/>
        </authorList>
    </citation>
    <scope>NUCLEOTIDE SEQUENCE</scope>
    <source>
        <strain evidence="2">GSE-TBD4-15B</strain>
    </source>
</reference>
<dbReference type="Proteomes" id="UP000707356">
    <property type="component" value="Unassembled WGS sequence"/>
</dbReference>
<accession>A0A951P7I7</accession>
<gene>
    <name evidence="2" type="ORF">KME07_03600</name>
</gene>
<evidence type="ECO:0000256" key="1">
    <source>
        <dbReference type="SAM" id="MobiDB-lite"/>
    </source>
</evidence>
<sequence length="131" mass="14502">MTGFIKKLFRSKPKDAETTEAIKPARIERGNAYYLNADDAQTFGNVEYMRSSKTVRHTFPKAKVGKENARIRAISYAESINSDGSLPLAPLTASQSANLGSDSVRSDASTRRRPDASLDSFRNMAREIKKS</sequence>
<proteinExistence type="predicted"/>
<reference evidence="2" key="1">
    <citation type="submission" date="2021-05" db="EMBL/GenBank/DDBJ databases">
        <authorList>
            <person name="Pietrasiak N."/>
            <person name="Ward R."/>
            <person name="Stajich J.E."/>
            <person name="Kurbessoian T."/>
        </authorList>
    </citation>
    <scope>NUCLEOTIDE SEQUENCE</scope>
    <source>
        <strain evidence="2">GSE-TBD4-15B</strain>
    </source>
</reference>